<dbReference type="InterPro" id="IPR020537">
    <property type="entry name" value="ATP_synth_F0_csu_DDCD_BS"/>
</dbReference>
<feature type="transmembrane region" description="Helical" evidence="11">
    <location>
        <begin position="39"/>
        <end position="62"/>
    </location>
</feature>
<keyword evidence="4 11" id="KW-0138">CF(0)</keyword>
<dbReference type="GO" id="GO:0045259">
    <property type="term" value="C:proton-transporting ATP synthase complex"/>
    <property type="evidence" value="ECO:0007669"/>
    <property type="project" value="UniProtKB-KW"/>
</dbReference>
<evidence type="ECO:0000256" key="6">
    <source>
        <dbReference type="ARBA" id="ARBA00022781"/>
    </source>
</evidence>
<accession>A0A143PX59</accession>
<dbReference type="PROSITE" id="PS00605">
    <property type="entry name" value="ATPASE_C"/>
    <property type="match status" value="1"/>
</dbReference>
<evidence type="ECO:0000256" key="7">
    <source>
        <dbReference type="ARBA" id="ARBA00022989"/>
    </source>
</evidence>
<keyword evidence="12" id="KW-0732">Signal</keyword>
<keyword evidence="3 11" id="KW-0813">Transport</keyword>
<dbReference type="InterPro" id="IPR000454">
    <property type="entry name" value="ATP_synth_F0_csu"/>
</dbReference>
<keyword evidence="11" id="KW-0066">ATP synthesis</keyword>
<evidence type="ECO:0000256" key="12">
    <source>
        <dbReference type="SAM" id="SignalP"/>
    </source>
</evidence>
<dbReference type="Pfam" id="PF00137">
    <property type="entry name" value="ATP-synt_C"/>
    <property type="match status" value="1"/>
</dbReference>
<sequence length="119" mass="11854" precursor="true">MMKKFYAVLALVAAAGLLSPVYAQQAAAAGAVAPSVTQWAVATAGFALAFAAAFGAMAQGRAVSAAAEGIARNPGAADQIRGALLLGLVLIESLVIYVLLVALIIFFVRAGALGLAPLV</sequence>
<proteinExistence type="inferred from homology"/>
<dbReference type="InterPro" id="IPR038662">
    <property type="entry name" value="ATP_synth_F0_csu_sf"/>
</dbReference>
<evidence type="ECO:0000313" key="14">
    <source>
        <dbReference type="EMBL" id="AMY12660.1"/>
    </source>
</evidence>
<comment type="function">
    <text evidence="11">F(1)F(0) ATP synthase produces ATP from ADP in the presence of a proton or sodium gradient. F-type ATPases consist of two structural domains, F(1) containing the extramembraneous catalytic core and F(0) containing the membrane proton channel, linked together by a central stalk and a peripheral stalk. During catalysis, ATP synthesis in the catalytic domain of F(1) is coupled via a rotary mechanism of the central stalk subunits to proton translocation.</text>
</comment>
<dbReference type="GO" id="GO:0005886">
    <property type="term" value="C:plasma membrane"/>
    <property type="evidence" value="ECO:0007669"/>
    <property type="project" value="UniProtKB-SubCell"/>
</dbReference>
<evidence type="ECO:0000256" key="4">
    <source>
        <dbReference type="ARBA" id="ARBA00022547"/>
    </source>
</evidence>
<dbReference type="AlphaFoldDB" id="A0A143PX59"/>
<dbReference type="SUPFAM" id="SSF81333">
    <property type="entry name" value="F1F0 ATP synthase subunit C"/>
    <property type="match status" value="1"/>
</dbReference>
<feature type="chain" id="PRO_5007512153" description="ATP synthase subunit c" evidence="12">
    <location>
        <begin position="24"/>
        <end position="119"/>
    </location>
</feature>
<feature type="transmembrane region" description="Helical" evidence="11">
    <location>
        <begin position="83"/>
        <end position="108"/>
    </location>
</feature>
<reference evidence="15" key="2">
    <citation type="submission" date="2016-04" db="EMBL/GenBank/DDBJ databases">
        <title>First Complete Genome Sequence of a Subdivision 6 Acidobacterium.</title>
        <authorList>
            <person name="Huang S."/>
            <person name="Vieira S."/>
            <person name="Bunk B."/>
            <person name="Riedel T."/>
            <person name="Sproeer C."/>
            <person name="Overmann J."/>
        </authorList>
    </citation>
    <scope>NUCLEOTIDE SEQUENCE [LARGE SCALE GENOMIC DNA]</scope>
    <source>
        <strain evidence="15">DSM 100886 HEG_-6_39</strain>
    </source>
</reference>
<keyword evidence="7 11" id="KW-1133">Transmembrane helix</keyword>
<evidence type="ECO:0000313" key="15">
    <source>
        <dbReference type="Proteomes" id="UP000076079"/>
    </source>
</evidence>
<evidence type="ECO:0000256" key="1">
    <source>
        <dbReference type="ARBA" id="ARBA00004141"/>
    </source>
</evidence>
<feature type="signal peptide" evidence="12">
    <location>
        <begin position="1"/>
        <end position="23"/>
    </location>
</feature>
<name>A0A143PX59_LUTPR</name>
<comment type="function">
    <text evidence="11">Key component of the F(0) channel; it plays a direct role in translocation across the membrane. A homomeric c-ring of between 10-14 subunits forms the central stalk rotor element with the F(1) delta and epsilon subunits.</text>
</comment>
<dbReference type="EMBL" id="CP015136">
    <property type="protein sequence ID" value="AMY12660.1"/>
    <property type="molecule type" value="Genomic_DNA"/>
</dbReference>
<evidence type="ECO:0000256" key="9">
    <source>
        <dbReference type="ARBA" id="ARBA00023121"/>
    </source>
</evidence>
<dbReference type="HAMAP" id="MF_01396">
    <property type="entry name" value="ATP_synth_c_bact"/>
    <property type="match status" value="1"/>
</dbReference>
<dbReference type="InterPro" id="IPR002379">
    <property type="entry name" value="ATPase_proteolipid_c-like_dom"/>
</dbReference>
<keyword evidence="8 11" id="KW-0406">Ion transport</keyword>
<evidence type="ECO:0000256" key="11">
    <source>
        <dbReference type="HAMAP-Rule" id="MF_01396"/>
    </source>
</evidence>
<protein>
    <recommendedName>
        <fullName evidence="11">ATP synthase subunit c</fullName>
    </recommendedName>
    <alternativeName>
        <fullName evidence="11">ATP synthase F(0) sector subunit c</fullName>
    </alternativeName>
    <alternativeName>
        <fullName evidence="11">F-type ATPase subunit c</fullName>
        <shortName evidence="11">F-ATPase subunit c</shortName>
    </alternativeName>
    <alternativeName>
        <fullName evidence="11">Lipid-binding protein</fullName>
    </alternativeName>
</protein>
<reference evidence="14 15" key="1">
    <citation type="journal article" date="2016" name="Genome Announc.">
        <title>First Complete Genome Sequence of a Subdivision 6 Acidobacterium Strain.</title>
        <authorList>
            <person name="Huang S."/>
            <person name="Vieira S."/>
            <person name="Bunk B."/>
            <person name="Riedel T."/>
            <person name="Sproer C."/>
            <person name="Overmann J."/>
        </authorList>
    </citation>
    <scope>NUCLEOTIDE SEQUENCE [LARGE SCALE GENOMIC DNA]</scope>
    <source>
        <strain evidence="15">DSM 100886 HEG_-6_39</strain>
    </source>
</reference>
<dbReference type="KEGG" id="abac:LuPra_05941"/>
<evidence type="ECO:0000256" key="3">
    <source>
        <dbReference type="ARBA" id="ARBA00022448"/>
    </source>
</evidence>
<evidence type="ECO:0000256" key="10">
    <source>
        <dbReference type="ARBA" id="ARBA00023136"/>
    </source>
</evidence>
<evidence type="ECO:0000256" key="2">
    <source>
        <dbReference type="ARBA" id="ARBA00006704"/>
    </source>
</evidence>
<dbReference type="STRING" id="1855912.LuPra_05941"/>
<evidence type="ECO:0000256" key="5">
    <source>
        <dbReference type="ARBA" id="ARBA00022692"/>
    </source>
</evidence>
<dbReference type="GO" id="GO:0046933">
    <property type="term" value="F:proton-transporting ATP synthase activity, rotational mechanism"/>
    <property type="evidence" value="ECO:0007669"/>
    <property type="project" value="UniProtKB-UniRule"/>
</dbReference>
<keyword evidence="11" id="KW-1003">Cell membrane</keyword>
<dbReference type="InterPro" id="IPR035921">
    <property type="entry name" value="F/V-ATP_Csub_sf"/>
</dbReference>
<keyword evidence="15" id="KW-1185">Reference proteome</keyword>
<dbReference type="Proteomes" id="UP000076079">
    <property type="component" value="Chromosome"/>
</dbReference>
<keyword evidence="5 11" id="KW-0812">Transmembrane</keyword>
<dbReference type="PRINTS" id="PR00124">
    <property type="entry name" value="ATPASEC"/>
</dbReference>
<dbReference type="CDD" id="cd18121">
    <property type="entry name" value="ATP-synt_Fo_c"/>
    <property type="match status" value="1"/>
</dbReference>
<feature type="site" description="Reversibly protonated during proton transport" evidence="11">
    <location>
        <position position="92"/>
    </location>
</feature>
<keyword evidence="6 11" id="KW-0375">Hydrogen ion transport</keyword>
<dbReference type="GO" id="GO:0008289">
    <property type="term" value="F:lipid binding"/>
    <property type="evidence" value="ECO:0007669"/>
    <property type="project" value="UniProtKB-KW"/>
</dbReference>
<evidence type="ECO:0000256" key="8">
    <source>
        <dbReference type="ARBA" id="ARBA00023065"/>
    </source>
</evidence>
<keyword evidence="10 11" id="KW-0472">Membrane</keyword>
<dbReference type="Gene3D" id="1.20.20.10">
    <property type="entry name" value="F1F0 ATP synthase subunit C"/>
    <property type="match status" value="1"/>
</dbReference>
<evidence type="ECO:0000259" key="13">
    <source>
        <dbReference type="Pfam" id="PF00137"/>
    </source>
</evidence>
<dbReference type="RefSeq" id="WP_110174098.1">
    <property type="nucleotide sequence ID" value="NZ_CP015136.1"/>
</dbReference>
<dbReference type="GO" id="GO:0033177">
    <property type="term" value="C:proton-transporting two-sector ATPase complex, proton-transporting domain"/>
    <property type="evidence" value="ECO:0007669"/>
    <property type="project" value="InterPro"/>
</dbReference>
<gene>
    <name evidence="11 14" type="primary">atpE</name>
    <name evidence="14" type="ORF">LuPra_05941</name>
</gene>
<feature type="domain" description="V-ATPase proteolipid subunit C-like" evidence="13">
    <location>
        <begin position="44"/>
        <end position="105"/>
    </location>
</feature>
<comment type="subcellular location">
    <subcellularLocation>
        <location evidence="11">Cell membrane</location>
        <topology evidence="11">Multi-pass membrane protein</topology>
    </subcellularLocation>
    <subcellularLocation>
        <location evidence="1">Membrane</location>
        <topology evidence="1">Multi-pass membrane protein</topology>
    </subcellularLocation>
</comment>
<organism evidence="14 15">
    <name type="scientific">Luteitalea pratensis</name>
    <dbReference type="NCBI Taxonomy" id="1855912"/>
    <lineage>
        <taxon>Bacteria</taxon>
        <taxon>Pseudomonadati</taxon>
        <taxon>Acidobacteriota</taxon>
        <taxon>Vicinamibacteria</taxon>
        <taxon>Vicinamibacterales</taxon>
        <taxon>Vicinamibacteraceae</taxon>
        <taxon>Luteitalea</taxon>
    </lineage>
</organism>
<keyword evidence="9 11" id="KW-0446">Lipid-binding</keyword>
<comment type="similarity">
    <text evidence="2 11">Belongs to the ATPase C chain family.</text>
</comment>